<organism evidence="1 2">
    <name type="scientific">Conexibacter stalactiti</name>
    <dbReference type="NCBI Taxonomy" id="1940611"/>
    <lineage>
        <taxon>Bacteria</taxon>
        <taxon>Bacillati</taxon>
        <taxon>Actinomycetota</taxon>
        <taxon>Thermoleophilia</taxon>
        <taxon>Solirubrobacterales</taxon>
        <taxon>Conexibacteraceae</taxon>
        <taxon>Conexibacter</taxon>
    </lineage>
</organism>
<comment type="caution">
    <text evidence="1">The sequence shown here is derived from an EMBL/GenBank/DDBJ whole genome shotgun (WGS) entry which is preliminary data.</text>
</comment>
<name>A0ABU4HLA1_9ACTN</name>
<evidence type="ECO:0000313" key="2">
    <source>
        <dbReference type="Proteomes" id="UP001284601"/>
    </source>
</evidence>
<dbReference type="SUPFAM" id="SSF50346">
    <property type="entry name" value="PRC-barrel domain"/>
    <property type="match status" value="1"/>
</dbReference>
<evidence type="ECO:0008006" key="3">
    <source>
        <dbReference type="Google" id="ProtNLM"/>
    </source>
</evidence>
<dbReference type="RefSeq" id="WP_318595033.1">
    <property type="nucleotide sequence ID" value="NZ_JAWSTH010000001.1"/>
</dbReference>
<dbReference type="InterPro" id="IPR011033">
    <property type="entry name" value="PRC_barrel-like_sf"/>
</dbReference>
<reference evidence="2" key="1">
    <citation type="submission" date="2023-07" db="EMBL/GenBank/DDBJ databases">
        <title>Conexibacter stalactiti sp. nov., isolated from stalactites in a lava cave and emended description of the genus Conexibacter.</title>
        <authorList>
            <person name="Lee S.D."/>
        </authorList>
    </citation>
    <scope>NUCLEOTIDE SEQUENCE [LARGE SCALE GENOMIC DNA]</scope>
    <source>
        <strain evidence="2">KCTC 39840</strain>
    </source>
</reference>
<proteinExistence type="predicted"/>
<gene>
    <name evidence="1" type="ORF">R7226_00395</name>
</gene>
<dbReference type="EMBL" id="JAWSTH010000001">
    <property type="protein sequence ID" value="MDW5592774.1"/>
    <property type="molecule type" value="Genomic_DNA"/>
</dbReference>
<keyword evidence="2" id="KW-1185">Reference proteome</keyword>
<sequence length="111" mass="12314">MHDDGHAIAYKALKRGTLVRDSAGAEIGRVARVQDNVRENIFDGIVVETRDGKRFVDAPEVGHIAERAVTLTITAAEVAALPVPRPGFVQRLEHARVVRRARRAARDLRDR</sequence>
<evidence type="ECO:0000313" key="1">
    <source>
        <dbReference type="EMBL" id="MDW5592774.1"/>
    </source>
</evidence>
<protein>
    <recommendedName>
        <fullName evidence="3">PRC-barrel domain-containing protein</fullName>
    </recommendedName>
</protein>
<dbReference type="Proteomes" id="UP001284601">
    <property type="component" value="Unassembled WGS sequence"/>
</dbReference>
<accession>A0ABU4HLA1</accession>